<dbReference type="Gene3D" id="3.40.50.11850">
    <property type="entry name" value="Diphthamide synthesis DPH1/DPH2 domain 2"/>
    <property type="match status" value="1"/>
</dbReference>
<dbReference type="GO" id="GO:0051539">
    <property type="term" value="F:4 iron, 4 sulfur cluster binding"/>
    <property type="evidence" value="ECO:0007669"/>
    <property type="project" value="UniProtKB-UniRule"/>
</dbReference>
<comment type="caution">
    <text evidence="13">The sequence shown here is derived from an EMBL/GenBank/DDBJ whole genome shotgun (WGS) entry which is preliminary data.</text>
</comment>
<evidence type="ECO:0000256" key="12">
    <source>
        <dbReference type="SAM" id="MobiDB-lite"/>
    </source>
</evidence>
<accession>A0A6A4WFS7</accession>
<evidence type="ECO:0000313" key="14">
    <source>
        <dbReference type="Proteomes" id="UP000440578"/>
    </source>
</evidence>
<dbReference type="Proteomes" id="UP000440578">
    <property type="component" value="Unassembled WGS sequence"/>
</dbReference>
<evidence type="ECO:0000256" key="5">
    <source>
        <dbReference type="ARBA" id="ARBA00022679"/>
    </source>
</evidence>
<evidence type="ECO:0000256" key="2">
    <source>
        <dbReference type="ARBA" id="ARBA00010173"/>
    </source>
</evidence>
<keyword evidence="5 11" id="KW-0808">Transferase</keyword>
<dbReference type="NCBIfam" id="TIGR00322">
    <property type="entry name" value="diphth2_R"/>
    <property type="match status" value="2"/>
</dbReference>
<dbReference type="InterPro" id="IPR042265">
    <property type="entry name" value="DPH1/DPH2_3"/>
</dbReference>
<comment type="cofactor">
    <cofactor evidence="11">
        <name>[4Fe-4S] cluster</name>
        <dbReference type="ChEBI" id="CHEBI:49883"/>
    </cofactor>
    <text evidence="11">Binds 1 [4Fe-4S] cluster per subunit. The cluster is coordinated with 3 cysteines and an exchangeable S-adenosyl-L-methionine.</text>
</comment>
<dbReference type="OrthoDB" id="1649088at2759"/>
<comment type="pathway">
    <text evidence="1 11">Protein modification; peptidyl-diphthamide biosynthesis.</text>
</comment>
<proteinExistence type="inferred from homology"/>
<comment type="catalytic activity">
    <reaction evidence="10 11">
        <text>L-histidyl-[translation elongation factor 2] + S-adenosyl-L-methionine = 2-[(3S)-amino-3-carboxypropyl]-L-histidyl-[translation elongation factor 2] + S-methyl-5'-thioadenosine + H(+)</text>
        <dbReference type="Rhea" id="RHEA:36783"/>
        <dbReference type="Rhea" id="RHEA-COMP:9748"/>
        <dbReference type="Rhea" id="RHEA-COMP:9749"/>
        <dbReference type="ChEBI" id="CHEBI:15378"/>
        <dbReference type="ChEBI" id="CHEBI:17509"/>
        <dbReference type="ChEBI" id="CHEBI:29979"/>
        <dbReference type="ChEBI" id="CHEBI:59789"/>
        <dbReference type="ChEBI" id="CHEBI:73995"/>
        <dbReference type="EC" id="2.5.1.108"/>
    </reaction>
</comment>
<keyword evidence="8" id="KW-0408">Iron</keyword>
<dbReference type="InterPro" id="IPR042264">
    <property type="entry name" value="DPH1/DPH2_2"/>
</dbReference>
<evidence type="ECO:0000256" key="11">
    <source>
        <dbReference type="PIRNR" id="PIRNR004967"/>
    </source>
</evidence>
<dbReference type="InterPro" id="IPR042263">
    <property type="entry name" value="DPH1/DPH2_1"/>
</dbReference>
<keyword evidence="9" id="KW-0411">Iron-sulfur</keyword>
<dbReference type="GO" id="GO:0046872">
    <property type="term" value="F:metal ion binding"/>
    <property type="evidence" value="ECO:0007669"/>
    <property type="project" value="UniProtKB-KW"/>
</dbReference>
<dbReference type="InterPro" id="IPR016435">
    <property type="entry name" value="DPH1/DPH2"/>
</dbReference>
<dbReference type="Gene3D" id="3.40.50.11840">
    <property type="entry name" value="Diphthamide synthesis DPH1/DPH2 domain 1"/>
    <property type="match status" value="1"/>
</dbReference>
<dbReference type="PANTHER" id="PTHR10762:SF1">
    <property type="entry name" value="2-(3-AMINO-3-CARBOXYPROPYL)HISTIDINE SYNTHASE SUBUNIT 1"/>
    <property type="match status" value="1"/>
</dbReference>
<name>A0A6A4WFS7_AMPAM</name>
<dbReference type="UniPathway" id="UPA00559"/>
<evidence type="ECO:0000256" key="10">
    <source>
        <dbReference type="ARBA" id="ARBA00048403"/>
    </source>
</evidence>
<gene>
    <name evidence="13" type="primary">dph1_1</name>
    <name evidence="13" type="ORF">FJT64_002443</name>
</gene>
<dbReference type="EMBL" id="VIIS01000670">
    <property type="protein sequence ID" value="KAF0306417.1"/>
    <property type="molecule type" value="Genomic_DNA"/>
</dbReference>
<comment type="similarity">
    <text evidence="2 11">Belongs to the DPH1/DPH2 family. DPH1 subfamily.</text>
</comment>
<dbReference type="SFLD" id="SFLDS00032">
    <property type="entry name" value="Radical_SAM_3-amino-3-carboxyp"/>
    <property type="match status" value="1"/>
</dbReference>
<dbReference type="PIRSF" id="PIRSF004967">
    <property type="entry name" value="DPH1"/>
    <property type="match status" value="1"/>
</dbReference>
<evidence type="ECO:0000256" key="1">
    <source>
        <dbReference type="ARBA" id="ARBA00005156"/>
    </source>
</evidence>
<keyword evidence="11" id="KW-0004">4Fe-4S</keyword>
<evidence type="ECO:0000256" key="4">
    <source>
        <dbReference type="ARBA" id="ARBA00021915"/>
    </source>
</evidence>
<keyword evidence="14" id="KW-1185">Reference proteome</keyword>
<dbReference type="AlphaFoldDB" id="A0A6A4WFS7"/>
<evidence type="ECO:0000256" key="7">
    <source>
        <dbReference type="ARBA" id="ARBA00022723"/>
    </source>
</evidence>
<protein>
    <recommendedName>
        <fullName evidence="4 11">2-(3-amino-3-carboxypropyl)histidine synthase subunit 1</fullName>
        <ecNumber evidence="3 11">2.5.1.108</ecNumber>
    </recommendedName>
</protein>
<evidence type="ECO:0000256" key="9">
    <source>
        <dbReference type="ARBA" id="ARBA00023014"/>
    </source>
</evidence>
<dbReference type="PANTHER" id="PTHR10762">
    <property type="entry name" value="DIPHTHAMIDE BIOSYNTHESIS PROTEIN"/>
    <property type="match status" value="1"/>
</dbReference>
<comment type="function">
    <text evidence="11">Catalyzes the first step of diphthamide biosynthesis, a post-translational modification of histidine which occurs in elongation factor 2.</text>
</comment>
<dbReference type="Pfam" id="PF01866">
    <property type="entry name" value="Diphthamide_syn"/>
    <property type="match status" value="2"/>
</dbReference>
<dbReference type="InterPro" id="IPR035435">
    <property type="entry name" value="DPH1/DPH2_euk_archaea"/>
</dbReference>
<keyword evidence="7" id="KW-0479">Metal-binding</keyword>
<dbReference type="Gene3D" id="3.40.50.11860">
    <property type="entry name" value="Diphthamide synthesis DPH1/DPH2 domain 3"/>
    <property type="match status" value="1"/>
</dbReference>
<organism evidence="13 14">
    <name type="scientific">Amphibalanus amphitrite</name>
    <name type="common">Striped barnacle</name>
    <name type="synonym">Balanus amphitrite</name>
    <dbReference type="NCBI Taxonomy" id="1232801"/>
    <lineage>
        <taxon>Eukaryota</taxon>
        <taxon>Metazoa</taxon>
        <taxon>Ecdysozoa</taxon>
        <taxon>Arthropoda</taxon>
        <taxon>Crustacea</taxon>
        <taxon>Multicrustacea</taxon>
        <taxon>Cirripedia</taxon>
        <taxon>Thoracica</taxon>
        <taxon>Thoracicalcarea</taxon>
        <taxon>Balanomorpha</taxon>
        <taxon>Balanoidea</taxon>
        <taxon>Balanidae</taxon>
        <taxon>Amphibalaninae</taxon>
        <taxon>Amphibalanus</taxon>
    </lineage>
</organism>
<dbReference type="FunFam" id="3.40.50.11860:FF:000002">
    <property type="entry name" value="2-(3-amino-3-carboxypropyl)histidine synthase subunit 1"/>
    <property type="match status" value="1"/>
</dbReference>
<sequence>MAEGAVVVSAQKNRKVITGGIRTANKIPESILNDAELNDAIKVLPQNYNFEIHKTVWKIKQLDAKCVALQFPEGLLVFSLTIADILERFTGAETLVMGDVTYGACCVDDFSARALGADLMVHYGHSCLIPVDQTSIKMLYVFVDIKIDAVHFIETLKYNFKADRRLALVSTVQFVATLQSVAAELRTDGYQVTVPQIRPLSPGEILGCTSPRLQEIDDLVYLGDGRFHLESAMIANPSVTFYRYDPYSKVFVPLPTHHYLPTRPVFRYDPYSKVFVPLPTHHYLPTRPVFRYDPYSKVFSQEYYDQPRMVAAREAAVTRAGSAATFGVILGTLGRQGSPRVMQHLQDRLKERGARQVTVLLSEVFPDKLRLMPQVDAWMQTSCPRLSIDWGTAFDRPLLTPYEASVVLNQVAWRGLQYPMDFYAADSLGPWTPNHRPPRPGGTAERRARHRPAAPAVTDTAPAPAGCTNCGSCECKKDGR</sequence>
<evidence type="ECO:0000256" key="3">
    <source>
        <dbReference type="ARBA" id="ARBA00012221"/>
    </source>
</evidence>
<evidence type="ECO:0000313" key="13">
    <source>
        <dbReference type="EMBL" id="KAF0306417.1"/>
    </source>
</evidence>
<dbReference type="FunFam" id="3.40.50.11850:FF:000001">
    <property type="entry name" value="2-(3-amino-3-carboxypropyl)histidine synthase subunit 1"/>
    <property type="match status" value="1"/>
</dbReference>
<dbReference type="GO" id="GO:0090560">
    <property type="term" value="F:2-(3-amino-3-carboxypropyl)histidine synthase activity"/>
    <property type="evidence" value="ECO:0007669"/>
    <property type="project" value="UniProtKB-UniRule"/>
</dbReference>
<evidence type="ECO:0000256" key="8">
    <source>
        <dbReference type="ARBA" id="ARBA00023004"/>
    </source>
</evidence>
<dbReference type="FunFam" id="3.40.50.11840:FF:000001">
    <property type="entry name" value="2-(3-amino-3-carboxypropyl)histidine synthase subunit 1"/>
    <property type="match status" value="1"/>
</dbReference>
<reference evidence="13 14" key="1">
    <citation type="submission" date="2019-07" db="EMBL/GenBank/DDBJ databases">
        <title>Draft genome assembly of a fouling barnacle, Amphibalanus amphitrite (Darwin, 1854): The first reference genome for Thecostraca.</title>
        <authorList>
            <person name="Kim W."/>
        </authorList>
    </citation>
    <scope>NUCLEOTIDE SEQUENCE [LARGE SCALE GENOMIC DNA]</scope>
    <source>
        <strain evidence="13">SNU_AA5</strain>
        <tissue evidence="13">Soma without cirri and trophi</tissue>
    </source>
</reference>
<keyword evidence="6 11" id="KW-0949">S-adenosyl-L-methionine</keyword>
<dbReference type="GO" id="GO:0017183">
    <property type="term" value="P:protein histidyl modification to diphthamide"/>
    <property type="evidence" value="ECO:0007669"/>
    <property type="project" value="UniProtKB-UniRule"/>
</dbReference>
<feature type="region of interest" description="Disordered" evidence="12">
    <location>
        <begin position="430"/>
        <end position="461"/>
    </location>
</feature>
<dbReference type="EC" id="2.5.1.108" evidence="3 11"/>
<evidence type="ECO:0000256" key="6">
    <source>
        <dbReference type="ARBA" id="ARBA00022691"/>
    </source>
</evidence>